<feature type="compositionally biased region" description="Low complexity" evidence="1">
    <location>
        <begin position="12"/>
        <end position="22"/>
    </location>
</feature>
<feature type="compositionally biased region" description="Polar residues" evidence="1">
    <location>
        <begin position="48"/>
        <end position="57"/>
    </location>
</feature>
<name>A0A9W6XKR5_9STRA</name>
<reference evidence="2" key="1">
    <citation type="submission" date="2023-04" db="EMBL/GenBank/DDBJ databases">
        <title>Phytophthora fragariaefolia NBRC 109709.</title>
        <authorList>
            <person name="Ichikawa N."/>
            <person name="Sato H."/>
            <person name="Tonouchi N."/>
        </authorList>
    </citation>
    <scope>NUCLEOTIDE SEQUENCE</scope>
    <source>
        <strain evidence="2">NBRC 109709</strain>
    </source>
</reference>
<organism evidence="2 3">
    <name type="scientific">Phytophthora fragariaefolia</name>
    <dbReference type="NCBI Taxonomy" id="1490495"/>
    <lineage>
        <taxon>Eukaryota</taxon>
        <taxon>Sar</taxon>
        <taxon>Stramenopiles</taxon>
        <taxon>Oomycota</taxon>
        <taxon>Peronosporomycetes</taxon>
        <taxon>Peronosporales</taxon>
        <taxon>Peronosporaceae</taxon>
        <taxon>Phytophthora</taxon>
    </lineage>
</organism>
<keyword evidence="3" id="KW-1185">Reference proteome</keyword>
<evidence type="ECO:0000313" key="3">
    <source>
        <dbReference type="Proteomes" id="UP001165121"/>
    </source>
</evidence>
<proteinExistence type="predicted"/>
<feature type="compositionally biased region" description="Low complexity" evidence="1">
    <location>
        <begin position="108"/>
        <end position="122"/>
    </location>
</feature>
<dbReference type="EMBL" id="BSXT01001338">
    <property type="protein sequence ID" value="GMF41474.1"/>
    <property type="molecule type" value="Genomic_DNA"/>
</dbReference>
<feature type="region of interest" description="Disordered" evidence="1">
    <location>
        <begin position="1"/>
        <end position="160"/>
    </location>
</feature>
<gene>
    <name evidence="2" type="ORF">Pfra01_001315700</name>
</gene>
<evidence type="ECO:0000313" key="2">
    <source>
        <dbReference type="EMBL" id="GMF41474.1"/>
    </source>
</evidence>
<comment type="caution">
    <text evidence="2">The sequence shown here is derived from an EMBL/GenBank/DDBJ whole genome shotgun (WGS) entry which is preliminary data.</text>
</comment>
<sequence>MLHKGTRSSTNAPAKKATGAPKPKAKPRGRASALAEAASVASAAIQSPDASNAPFSTHSRRSRSPDLPPDDHPSPRFEYSDHSSGSPADLERVLYLGDASDPHEAEGSHSAASSAPTAAAASGRGETRPLPSQVDPQQKLRRRPATLTLGLDSGRCLPET</sequence>
<dbReference type="AlphaFoldDB" id="A0A9W6XKR5"/>
<protein>
    <submittedName>
        <fullName evidence="2">Unnamed protein product</fullName>
    </submittedName>
</protein>
<accession>A0A9W6XKR5</accession>
<feature type="compositionally biased region" description="Low complexity" evidence="1">
    <location>
        <begin position="30"/>
        <end position="44"/>
    </location>
</feature>
<dbReference type="Proteomes" id="UP001165121">
    <property type="component" value="Unassembled WGS sequence"/>
</dbReference>
<evidence type="ECO:0000256" key="1">
    <source>
        <dbReference type="SAM" id="MobiDB-lite"/>
    </source>
</evidence>
<feature type="compositionally biased region" description="Basic and acidic residues" evidence="1">
    <location>
        <begin position="69"/>
        <end position="81"/>
    </location>
</feature>